<reference evidence="1 2" key="1">
    <citation type="journal article" date="2016" name="Int. J. Syst. Evol. Microbiol.">
        <title>Paraphotobacterium marinum gen. nov., sp. nov., a member of the family Vibrionaceae, isolated from surface seawater.</title>
        <authorList>
            <person name="Huang Z."/>
            <person name="Dong C."/>
            <person name="Shao Z."/>
        </authorList>
    </citation>
    <scope>NUCLEOTIDE SEQUENCE [LARGE SCALE GENOMIC DNA]</scope>
    <source>
        <strain evidence="1 2">NSCS20N07D</strain>
    </source>
</reference>
<dbReference type="PANTHER" id="PTHR41774">
    <property type="match status" value="1"/>
</dbReference>
<dbReference type="EMBL" id="CP022356">
    <property type="protein sequence ID" value="ASK78977.1"/>
    <property type="molecule type" value="Genomic_DNA"/>
</dbReference>
<protein>
    <submittedName>
        <fullName evidence="1">NGG1p interacting factor NIF3</fullName>
    </submittedName>
</protein>
<dbReference type="AlphaFoldDB" id="A0A220VF43"/>
<sequence length="104" mass="12173">MYALNLFIPVSHIDVVKKAIFKAGAGKYNAYEQCCWQTLGHGQFYSSNFSSPFIGKKNEVTQVEEYFLQTICTDDKLREVLSAYINNHPYEEPAFYYWQINSFY</sequence>
<dbReference type="RefSeq" id="WP_089073885.1">
    <property type="nucleotide sequence ID" value="NZ_CBCSAM010000006.1"/>
</dbReference>
<dbReference type="OrthoDB" id="9795763at2"/>
<dbReference type="PANTHER" id="PTHR41774:SF1">
    <property type="entry name" value="NGG1P INTERACTING FACTOR NIF3"/>
    <property type="match status" value="1"/>
</dbReference>
<accession>A0A220VF43</accession>
<gene>
    <name evidence="1" type="ORF">CF386_07875</name>
</gene>
<proteinExistence type="predicted"/>
<dbReference type="KEGG" id="pmai:CF386_07875"/>
<name>A0A220VF43_9GAMM</name>
<dbReference type="SUPFAM" id="SSF102705">
    <property type="entry name" value="NIF3 (NGG1p interacting factor 3)-like"/>
    <property type="match status" value="1"/>
</dbReference>
<dbReference type="InterPro" id="IPR036069">
    <property type="entry name" value="DUF34/NIF3_sf"/>
</dbReference>
<dbReference type="Proteomes" id="UP000242175">
    <property type="component" value="Chromosome small"/>
</dbReference>
<evidence type="ECO:0000313" key="1">
    <source>
        <dbReference type="EMBL" id="ASK78977.1"/>
    </source>
</evidence>
<evidence type="ECO:0000313" key="2">
    <source>
        <dbReference type="Proteomes" id="UP000242175"/>
    </source>
</evidence>
<dbReference type="InterPro" id="IPR015867">
    <property type="entry name" value="N-reg_PII/ATP_PRibTrfase_C"/>
</dbReference>
<organism evidence="1 2">
    <name type="scientific">Paraphotobacterium marinum</name>
    <dbReference type="NCBI Taxonomy" id="1755811"/>
    <lineage>
        <taxon>Bacteria</taxon>
        <taxon>Pseudomonadati</taxon>
        <taxon>Pseudomonadota</taxon>
        <taxon>Gammaproteobacteria</taxon>
        <taxon>Vibrionales</taxon>
        <taxon>Vibrionaceae</taxon>
        <taxon>Paraphotobacterium</taxon>
    </lineage>
</organism>
<keyword evidence="2" id="KW-1185">Reference proteome</keyword>
<dbReference type="Gene3D" id="3.30.70.120">
    <property type="match status" value="1"/>
</dbReference>